<gene>
    <name evidence="4" type="ORF">C1H46_035084</name>
</gene>
<dbReference type="Gene3D" id="3.40.50.300">
    <property type="entry name" value="P-loop containing nucleotide triphosphate hydrolases"/>
    <property type="match status" value="1"/>
</dbReference>
<comment type="caution">
    <text evidence="4">The sequence shown here is derived from an EMBL/GenBank/DDBJ whole genome shotgun (WGS) entry which is preliminary data.</text>
</comment>
<dbReference type="GO" id="GO:0016787">
    <property type="term" value="F:hydrolase activity"/>
    <property type="evidence" value="ECO:0007669"/>
    <property type="project" value="UniProtKB-KW"/>
</dbReference>
<evidence type="ECO:0000256" key="2">
    <source>
        <dbReference type="SAM" id="MobiDB-lite"/>
    </source>
</evidence>
<keyword evidence="1" id="KW-0378">Hydrolase</keyword>
<evidence type="ECO:0000259" key="3">
    <source>
        <dbReference type="PROSITE" id="PS51194"/>
    </source>
</evidence>
<feature type="compositionally biased region" description="Polar residues" evidence="2">
    <location>
        <begin position="306"/>
        <end position="315"/>
    </location>
</feature>
<feature type="region of interest" description="Disordered" evidence="2">
    <location>
        <begin position="361"/>
        <end position="387"/>
    </location>
</feature>
<dbReference type="PANTHER" id="PTHR45629">
    <property type="entry name" value="SNF2/RAD54 FAMILY MEMBER"/>
    <property type="match status" value="1"/>
</dbReference>
<dbReference type="AlphaFoldDB" id="A0A540KYM9"/>
<feature type="region of interest" description="Disordered" evidence="2">
    <location>
        <begin position="81"/>
        <end position="131"/>
    </location>
</feature>
<dbReference type="PANTHER" id="PTHR45629:SF7">
    <property type="entry name" value="DNA EXCISION REPAIR PROTEIN ERCC-6-RELATED"/>
    <property type="match status" value="1"/>
</dbReference>
<protein>
    <recommendedName>
        <fullName evidence="3">Helicase C-terminal domain-containing protein</fullName>
    </recommendedName>
</protein>
<feature type="region of interest" description="Disordered" evidence="2">
    <location>
        <begin position="280"/>
        <end position="325"/>
    </location>
</feature>
<name>A0A540KYM9_MALBA</name>
<dbReference type="InterPro" id="IPR050496">
    <property type="entry name" value="SNF2_RAD54_helicase_repair"/>
</dbReference>
<dbReference type="InterPro" id="IPR001650">
    <property type="entry name" value="Helicase_C-like"/>
</dbReference>
<evidence type="ECO:0000313" key="5">
    <source>
        <dbReference type="Proteomes" id="UP000315295"/>
    </source>
</evidence>
<feature type="compositionally biased region" description="Polar residues" evidence="2">
    <location>
        <begin position="596"/>
        <end position="616"/>
    </location>
</feature>
<feature type="region of interest" description="Disordered" evidence="2">
    <location>
        <begin position="161"/>
        <end position="181"/>
    </location>
</feature>
<accession>A0A540KYM9</accession>
<feature type="region of interest" description="Disordered" evidence="2">
    <location>
        <begin position="29"/>
        <end position="61"/>
    </location>
</feature>
<dbReference type="STRING" id="106549.A0A540KYM9"/>
<proteinExistence type="predicted"/>
<keyword evidence="5" id="KW-1185">Reference proteome</keyword>
<evidence type="ECO:0000313" key="4">
    <source>
        <dbReference type="EMBL" id="TQD79345.1"/>
    </source>
</evidence>
<dbReference type="InterPro" id="IPR027417">
    <property type="entry name" value="P-loop_NTPase"/>
</dbReference>
<feature type="compositionally biased region" description="Basic and acidic residues" evidence="2">
    <location>
        <begin position="649"/>
        <end position="665"/>
    </location>
</feature>
<dbReference type="PROSITE" id="PS51194">
    <property type="entry name" value="HELICASE_CTER"/>
    <property type="match status" value="1"/>
</dbReference>
<feature type="region of interest" description="Disordered" evidence="2">
    <location>
        <begin position="585"/>
        <end position="665"/>
    </location>
</feature>
<dbReference type="CDD" id="cd18793">
    <property type="entry name" value="SF2_C_SNF"/>
    <property type="match status" value="1"/>
</dbReference>
<feature type="compositionally biased region" description="Acidic residues" evidence="2">
    <location>
        <begin position="630"/>
        <end position="639"/>
    </location>
</feature>
<dbReference type="SUPFAM" id="SSF52540">
    <property type="entry name" value="P-loop containing nucleoside triphosphate hydrolases"/>
    <property type="match status" value="1"/>
</dbReference>
<feature type="compositionally biased region" description="Basic and acidic residues" evidence="2">
    <location>
        <begin position="92"/>
        <end position="125"/>
    </location>
</feature>
<feature type="compositionally biased region" description="Low complexity" evidence="2">
    <location>
        <begin position="30"/>
        <end position="45"/>
    </location>
</feature>
<feature type="compositionally biased region" description="Acidic residues" evidence="2">
    <location>
        <begin position="364"/>
        <end position="382"/>
    </location>
</feature>
<dbReference type="GO" id="GO:0006283">
    <property type="term" value="P:transcription-coupled nucleotide-excision repair"/>
    <property type="evidence" value="ECO:0007669"/>
    <property type="project" value="TreeGrafter"/>
</dbReference>
<reference evidence="4 5" key="1">
    <citation type="journal article" date="2019" name="G3 (Bethesda)">
        <title>Sequencing of a Wild Apple (Malus baccata) Genome Unravels the Differences Between Cultivated and Wild Apple Species Regarding Disease Resistance and Cold Tolerance.</title>
        <authorList>
            <person name="Chen X."/>
        </authorList>
    </citation>
    <scope>NUCLEOTIDE SEQUENCE [LARGE SCALE GENOMIC DNA]</scope>
    <source>
        <strain evidence="5">cv. Shandingzi</strain>
        <tissue evidence="4">Leaves</tissue>
    </source>
</reference>
<dbReference type="GO" id="GO:0005634">
    <property type="term" value="C:nucleus"/>
    <property type="evidence" value="ECO:0007669"/>
    <property type="project" value="TreeGrafter"/>
</dbReference>
<dbReference type="InterPro" id="IPR049730">
    <property type="entry name" value="SNF2/RAD54-like_C"/>
</dbReference>
<evidence type="ECO:0000256" key="1">
    <source>
        <dbReference type="ARBA" id="ARBA00022801"/>
    </source>
</evidence>
<dbReference type="Proteomes" id="UP000315295">
    <property type="component" value="Unassembled WGS sequence"/>
</dbReference>
<dbReference type="SMART" id="SM00490">
    <property type="entry name" value="HELICc"/>
    <property type="match status" value="1"/>
</dbReference>
<dbReference type="GO" id="GO:0008094">
    <property type="term" value="F:ATP-dependent activity, acting on DNA"/>
    <property type="evidence" value="ECO:0007669"/>
    <property type="project" value="TreeGrafter"/>
</dbReference>
<feature type="domain" description="Helicase C-terminal" evidence="3">
    <location>
        <begin position="358"/>
        <end position="553"/>
    </location>
</feature>
<dbReference type="EMBL" id="VIEB01000863">
    <property type="protein sequence ID" value="TQD79345.1"/>
    <property type="molecule type" value="Genomic_DNA"/>
</dbReference>
<organism evidence="4 5">
    <name type="scientific">Malus baccata</name>
    <name type="common">Siberian crab apple</name>
    <name type="synonym">Pyrus baccata</name>
    <dbReference type="NCBI Taxonomy" id="106549"/>
    <lineage>
        <taxon>Eukaryota</taxon>
        <taxon>Viridiplantae</taxon>
        <taxon>Streptophyta</taxon>
        <taxon>Embryophyta</taxon>
        <taxon>Tracheophyta</taxon>
        <taxon>Spermatophyta</taxon>
        <taxon>Magnoliopsida</taxon>
        <taxon>eudicotyledons</taxon>
        <taxon>Gunneridae</taxon>
        <taxon>Pentapetalae</taxon>
        <taxon>rosids</taxon>
        <taxon>fabids</taxon>
        <taxon>Rosales</taxon>
        <taxon>Rosaceae</taxon>
        <taxon>Amygdaloideae</taxon>
        <taxon>Maleae</taxon>
        <taxon>Malus</taxon>
    </lineage>
</organism>
<sequence length="665" mass="74897">MEEDVDANLLNSLKGATAANAEDIERDILSGVHNNGNGSNVSEVGESNEEEERLEKAESVDPLVASEVKLYNKLRAVEFEIDAVESTVEPEQAGREDGDRDGGDGAEPGNKEDNLQHALTTDRLRSPKKTKVQLEKELSDLGKGRPSKGIVRNRVLLDTVKDKPAPKRKLKQVQKSGKNQEKRIKTVSFDEDDDFDAVLDAASAGFVETERDELVRKGILTPFHKLKGFGRSLQEQGPSRRRSVLAEEGRSDDFVSASVARAVQSLSEAAQARPATKLLDPEALPKFDPPTYPFKRLRKPLKIPQSLENGTQRNKSSGKKRKRPLPDKRWRKRIYFEENNLHESGMFSVVIAYGGVRQMYDDTPSCEEENQDDVGDADDDDDEHPHVTLERSGKLKVVSQVLKVWKGSRASYRRMDGLTPIKQRMALIDEFNNSSDVVVFLLTTKVGSLGTNLTGANRVIIFDPDWNPSTADMSPLQNYEHFRRMDPSIIFLIEARERAWRIGQKRDVTIYRLITRGTIEEKVYHKQIYKHFLTNKILKNPQQRRFFKARDMKDLFSLSDDRENGSTETAYLFGKLSEDANVVGAQNDKPDKQESQRGSVLSTNGAVADKANNSEAGPSRRNGKEKADQSNDEVDEETIFEIAMNHDVIMNDHDEEKMKLDEQAS</sequence>
<dbReference type="Pfam" id="PF00271">
    <property type="entry name" value="Helicase_C"/>
    <property type="match status" value="1"/>
</dbReference>